<dbReference type="GO" id="GO:0005524">
    <property type="term" value="F:ATP binding"/>
    <property type="evidence" value="ECO:0007669"/>
    <property type="project" value="UniProtKB-UniRule"/>
</dbReference>
<keyword evidence="5 10" id="KW-0547">Nucleotide-binding</keyword>
<evidence type="ECO:0000256" key="8">
    <source>
        <dbReference type="ARBA" id="ARBA00023146"/>
    </source>
</evidence>
<feature type="binding site" evidence="11">
    <location>
        <begin position="309"/>
        <end position="310"/>
    </location>
    <ligand>
        <name>L-histidine</name>
        <dbReference type="ChEBI" id="CHEBI:57595"/>
    </ligand>
</feature>
<reference evidence="13" key="1">
    <citation type="submission" date="2020-08" db="EMBL/GenBank/DDBJ databases">
        <title>Pontibacter sp. SD6 16S ribosomal RNA gene Genome sequencing and assembly.</title>
        <authorList>
            <person name="Kang M."/>
        </authorList>
    </citation>
    <scope>NUCLEOTIDE SEQUENCE</scope>
    <source>
        <strain evidence="13">SD6</strain>
    </source>
</reference>
<accession>A0A923N615</accession>
<keyword evidence="7 10" id="KW-0648">Protein biosynthesis</keyword>
<sequence length="465" mass="51851">MSKEKPSIPKGTRDFGPAVVVKRNYIFNTIKRTFEKFGYLPLETPAMEQLSVLTGKYGDEGDQLLFKILNSGDFLSKTKSEDIEQGYKHLTRKISEKGLRYDLTVPFARFVVMNRNEITFPFKRYQIQPVWRADRPQKGRYREFYQCDADVVGTNSLLCEAEIVQMINEVLTNLGLKDFTIKINHRGVLAGIAEAIGEKGREGDICVAIDKLDKIGKEGVRKELLERGISEAAISKLEPLYTLEGDNEQILGQLQTILGGTTEGERGLKDLHEVWMYLSALRSQALTATNESGNPRLMLDVTLARGLSYYTGCIFEVKVNNVSMGSISGGGRYDNLTGMFGMPGVSGVGFSFGVDRIYDVLEELQLFPDSSQVGTKALLVQFDKESEMHALPILQQLRDAGVASELYPEPAKLKKQMGYADQKSIPYVILVGSEEIATGKLKLRNMQLGEQQDLTIGEIISILTK</sequence>
<dbReference type="Gene3D" id="3.40.50.800">
    <property type="entry name" value="Anticodon-binding domain"/>
    <property type="match status" value="1"/>
</dbReference>
<proteinExistence type="inferred from homology"/>
<evidence type="ECO:0000256" key="5">
    <source>
        <dbReference type="ARBA" id="ARBA00022741"/>
    </source>
</evidence>
<dbReference type="SUPFAM" id="SSF55681">
    <property type="entry name" value="Class II aaRS and biotin synthetases"/>
    <property type="match status" value="1"/>
</dbReference>
<evidence type="ECO:0000256" key="2">
    <source>
        <dbReference type="ARBA" id="ARBA00011738"/>
    </source>
</evidence>
<evidence type="ECO:0000256" key="11">
    <source>
        <dbReference type="PIRSR" id="PIRSR001549-1"/>
    </source>
</evidence>
<name>A0A923N615_9BACT</name>
<keyword evidence="3 10" id="KW-0963">Cytoplasm</keyword>
<feature type="domain" description="Aminoacyl-transfer RNA synthetases class-II family profile" evidence="12">
    <location>
        <begin position="1"/>
        <end position="392"/>
    </location>
</feature>
<dbReference type="NCBIfam" id="TIGR00442">
    <property type="entry name" value="hisS"/>
    <property type="match status" value="1"/>
</dbReference>
<dbReference type="RefSeq" id="WP_187066075.1">
    <property type="nucleotide sequence ID" value="NZ_JACRVF010000001.1"/>
</dbReference>
<dbReference type="AlphaFoldDB" id="A0A923N615"/>
<dbReference type="Pfam" id="PF13393">
    <property type="entry name" value="tRNA-synt_His"/>
    <property type="match status" value="1"/>
</dbReference>
<dbReference type="InterPro" id="IPR045864">
    <property type="entry name" value="aa-tRNA-synth_II/BPL/LPL"/>
</dbReference>
<evidence type="ECO:0000256" key="1">
    <source>
        <dbReference type="ARBA" id="ARBA00008226"/>
    </source>
</evidence>
<dbReference type="InterPro" id="IPR006195">
    <property type="entry name" value="aa-tRNA-synth_II"/>
</dbReference>
<comment type="subunit">
    <text evidence="2 10">Homodimer.</text>
</comment>
<gene>
    <name evidence="10" type="primary">hisS</name>
    <name evidence="13" type="ORF">H8S84_04615</name>
</gene>
<evidence type="ECO:0000256" key="3">
    <source>
        <dbReference type="ARBA" id="ARBA00022490"/>
    </source>
</evidence>
<dbReference type="InterPro" id="IPR004154">
    <property type="entry name" value="Anticodon-bd"/>
</dbReference>
<dbReference type="Proteomes" id="UP000603640">
    <property type="component" value="Unassembled WGS sequence"/>
</dbReference>
<evidence type="ECO:0000256" key="6">
    <source>
        <dbReference type="ARBA" id="ARBA00022840"/>
    </source>
</evidence>
<comment type="subcellular location">
    <subcellularLocation>
        <location evidence="10">Cytoplasm</location>
    </subcellularLocation>
</comment>
<evidence type="ECO:0000256" key="4">
    <source>
        <dbReference type="ARBA" id="ARBA00022598"/>
    </source>
</evidence>
<dbReference type="FunFam" id="3.30.930.10:FF:000093">
    <property type="entry name" value="Histidine--tRNA ligase"/>
    <property type="match status" value="1"/>
</dbReference>
<feature type="binding site" evidence="11">
    <location>
        <position position="305"/>
    </location>
    <ligand>
        <name>L-histidine</name>
        <dbReference type="ChEBI" id="CHEBI:57595"/>
    </ligand>
</feature>
<keyword evidence="6 10" id="KW-0067">ATP-binding</keyword>
<protein>
    <recommendedName>
        <fullName evidence="10">Histidine--tRNA ligase</fullName>
        <ecNumber evidence="10">6.1.1.21</ecNumber>
    </recommendedName>
    <alternativeName>
        <fullName evidence="10">Histidyl-tRNA synthetase</fullName>
        <shortName evidence="10">HisRS</shortName>
    </alternativeName>
</protein>
<dbReference type="Pfam" id="PF03129">
    <property type="entry name" value="HGTP_anticodon"/>
    <property type="match status" value="1"/>
</dbReference>
<dbReference type="PROSITE" id="PS50862">
    <property type="entry name" value="AA_TRNA_LIGASE_II"/>
    <property type="match status" value="1"/>
</dbReference>
<dbReference type="EC" id="6.1.1.21" evidence="10"/>
<dbReference type="GO" id="GO:0004821">
    <property type="term" value="F:histidine-tRNA ligase activity"/>
    <property type="evidence" value="ECO:0007669"/>
    <property type="project" value="UniProtKB-UniRule"/>
</dbReference>
<keyword evidence="14" id="KW-1185">Reference proteome</keyword>
<dbReference type="HAMAP" id="MF_00127">
    <property type="entry name" value="His_tRNA_synth"/>
    <property type="match status" value="1"/>
</dbReference>
<feature type="binding site" evidence="11">
    <location>
        <position position="132"/>
    </location>
    <ligand>
        <name>L-histidine</name>
        <dbReference type="ChEBI" id="CHEBI:57595"/>
    </ligand>
</feature>
<dbReference type="GO" id="GO:0006427">
    <property type="term" value="P:histidyl-tRNA aminoacylation"/>
    <property type="evidence" value="ECO:0007669"/>
    <property type="project" value="UniProtKB-UniRule"/>
</dbReference>
<evidence type="ECO:0000256" key="9">
    <source>
        <dbReference type="ARBA" id="ARBA00047639"/>
    </source>
</evidence>
<evidence type="ECO:0000256" key="10">
    <source>
        <dbReference type="HAMAP-Rule" id="MF_00127"/>
    </source>
</evidence>
<feature type="binding site" evidence="11">
    <location>
        <begin position="102"/>
        <end position="104"/>
    </location>
    <ligand>
        <name>L-histidine</name>
        <dbReference type="ChEBI" id="CHEBI:57595"/>
    </ligand>
</feature>
<comment type="caution">
    <text evidence="13">The sequence shown here is derived from an EMBL/GenBank/DDBJ whole genome shotgun (WGS) entry which is preliminary data.</text>
</comment>
<dbReference type="PIRSF" id="PIRSF001549">
    <property type="entry name" value="His-tRNA_synth"/>
    <property type="match status" value="1"/>
</dbReference>
<dbReference type="CDD" id="cd00773">
    <property type="entry name" value="HisRS-like_core"/>
    <property type="match status" value="1"/>
</dbReference>
<dbReference type="InterPro" id="IPR041715">
    <property type="entry name" value="HisRS-like_core"/>
</dbReference>
<dbReference type="PANTHER" id="PTHR11476">
    <property type="entry name" value="HISTIDYL-TRNA SYNTHETASE"/>
    <property type="match status" value="1"/>
</dbReference>
<evidence type="ECO:0000256" key="7">
    <source>
        <dbReference type="ARBA" id="ARBA00022917"/>
    </source>
</evidence>
<feature type="binding site" evidence="11">
    <location>
        <position position="146"/>
    </location>
    <ligand>
        <name>L-histidine</name>
        <dbReference type="ChEBI" id="CHEBI:57595"/>
    </ligand>
</feature>
<evidence type="ECO:0000313" key="14">
    <source>
        <dbReference type="Proteomes" id="UP000603640"/>
    </source>
</evidence>
<comment type="catalytic activity">
    <reaction evidence="9 10">
        <text>tRNA(His) + L-histidine + ATP = L-histidyl-tRNA(His) + AMP + diphosphate + H(+)</text>
        <dbReference type="Rhea" id="RHEA:17313"/>
        <dbReference type="Rhea" id="RHEA-COMP:9665"/>
        <dbReference type="Rhea" id="RHEA-COMP:9689"/>
        <dbReference type="ChEBI" id="CHEBI:15378"/>
        <dbReference type="ChEBI" id="CHEBI:30616"/>
        <dbReference type="ChEBI" id="CHEBI:33019"/>
        <dbReference type="ChEBI" id="CHEBI:57595"/>
        <dbReference type="ChEBI" id="CHEBI:78442"/>
        <dbReference type="ChEBI" id="CHEBI:78527"/>
        <dbReference type="ChEBI" id="CHEBI:456215"/>
        <dbReference type="EC" id="6.1.1.21"/>
    </reaction>
</comment>
<dbReference type="InterPro" id="IPR033656">
    <property type="entry name" value="HisRS_anticodon"/>
</dbReference>
<dbReference type="InterPro" id="IPR015807">
    <property type="entry name" value="His-tRNA-ligase"/>
</dbReference>
<dbReference type="CDD" id="cd00859">
    <property type="entry name" value="HisRS_anticodon"/>
    <property type="match status" value="1"/>
</dbReference>
<keyword evidence="8 10" id="KW-0030">Aminoacyl-tRNA synthetase</keyword>
<dbReference type="PANTHER" id="PTHR11476:SF7">
    <property type="entry name" value="HISTIDINE--TRNA LIGASE"/>
    <property type="match status" value="1"/>
</dbReference>
<dbReference type="SUPFAM" id="SSF52954">
    <property type="entry name" value="Class II aaRS ABD-related"/>
    <property type="match status" value="1"/>
</dbReference>
<comment type="similarity">
    <text evidence="1 10">Belongs to the class-II aminoacyl-tRNA synthetase family.</text>
</comment>
<keyword evidence="4 10" id="KW-0436">Ligase</keyword>
<dbReference type="Gene3D" id="3.30.930.10">
    <property type="entry name" value="Bira Bifunctional Protein, Domain 2"/>
    <property type="match status" value="1"/>
</dbReference>
<dbReference type="InterPro" id="IPR004516">
    <property type="entry name" value="HisRS/HisZ"/>
</dbReference>
<evidence type="ECO:0000313" key="13">
    <source>
        <dbReference type="EMBL" id="MBC5992116.1"/>
    </source>
</evidence>
<evidence type="ECO:0000259" key="12">
    <source>
        <dbReference type="PROSITE" id="PS50862"/>
    </source>
</evidence>
<dbReference type="EMBL" id="JACRVF010000001">
    <property type="protein sequence ID" value="MBC5992116.1"/>
    <property type="molecule type" value="Genomic_DNA"/>
</dbReference>
<organism evidence="13 14">
    <name type="scientific">Pontibacter cellulosilyticus</name>
    <dbReference type="NCBI Taxonomy" id="1720253"/>
    <lineage>
        <taxon>Bacteria</taxon>
        <taxon>Pseudomonadati</taxon>
        <taxon>Bacteroidota</taxon>
        <taxon>Cytophagia</taxon>
        <taxon>Cytophagales</taxon>
        <taxon>Hymenobacteraceae</taxon>
        <taxon>Pontibacter</taxon>
    </lineage>
</organism>
<dbReference type="GO" id="GO:0005737">
    <property type="term" value="C:cytoplasm"/>
    <property type="evidence" value="ECO:0007669"/>
    <property type="project" value="UniProtKB-SubCell"/>
</dbReference>
<dbReference type="InterPro" id="IPR036621">
    <property type="entry name" value="Anticodon-bd_dom_sf"/>
</dbReference>
<feature type="binding site" evidence="11">
    <location>
        <position position="150"/>
    </location>
    <ligand>
        <name>L-histidine</name>
        <dbReference type="ChEBI" id="CHEBI:57595"/>
    </ligand>
</feature>